<evidence type="ECO:0000313" key="2">
    <source>
        <dbReference type="Proteomes" id="UP001500298"/>
    </source>
</evidence>
<sequence>MTRKKVAIFGGGIAGLSTAWKLTEQPDWESKYDITIYQMGWRCGGKAGTTIGENGRIEETGVHIFQGWYDHAFQLVKEVYAYSKAEKINEDGAFQSWEDAFIKNPVTLMVEENDQGEWKNWPFVFPCNDLEPGTDQQVTFGVLLKEVVAMGLQVLLGSPYQTNPKQREKTLSKWQYYTFYKKALKSAGSSQKLEDNFLLSLAEKTTNFHQKVNALIERILKLENKEDSTVSLLSSIEKLLSKCSSPVFRFLEKKNETFRRVLQTLRLLMTCVKGVYTDVYDSKTGDYEWEKINHLDFRDWLRAHGATEHTIRSVVVEFLYKGTFGNSYHGETGKVAADIAIRMMLMIPSYKGSFVWNLKGGTGGSFIAPLFVALKHKGVRFEFFHKLKEVKYSDGHAIKEIIVDQQVSLREGLDTYNPIVKQKGVFQWTNQPDYDQLDPLQAHLLKEREINLESHWAEWNEGEELLLKEGHDFDIAVLATSVKPLKYTCPEIIEHRQSWKNMVNHIGTTPTLNVQFWMQDNIQGLGMDLQRWGMDKKAYANTVIYENQLYSWTSMTFVEPYECWPEESRPQQVSYWCGTWNPTEKVPGPFDKDFPERQLKLLKKETKQWMDQHMGWFWPNAMKKGNKEFDFQKLQTVPSDLSGEEKFEQQFFQVNVDPNMEYVIARPGTNKYRLKADETGYANLYFSGDWINFGLNVGYMEGTVIAGLQAAQCILNQHFTEEIEEGINIMQEV</sequence>
<dbReference type="PANTHER" id="PTHR42923">
    <property type="entry name" value="PROTOPORPHYRINOGEN OXIDASE"/>
    <property type="match status" value="1"/>
</dbReference>
<dbReference type="RefSeq" id="WP_345370211.1">
    <property type="nucleotide sequence ID" value="NZ_BAABJX010000020.1"/>
</dbReference>
<dbReference type="EMBL" id="BAABJX010000020">
    <property type="protein sequence ID" value="GAA4829082.1"/>
    <property type="molecule type" value="Genomic_DNA"/>
</dbReference>
<comment type="caution">
    <text evidence="1">The sequence shown here is derived from an EMBL/GenBank/DDBJ whole genome shotgun (WGS) entry which is preliminary data.</text>
</comment>
<accession>A0ABP9D6E6</accession>
<proteinExistence type="predicted"/>
<dbReference type="PANTHER" id="PTHR42923:SF46">
    <property type="entry name" value="AMINE OXIDASE"/>
    <property type="match status" value="1"/>
</dbReference>
<organism evidence="1 2">
    <name type="scientific">Algivirga pacifica</name>
    <dbReference type="NCBI Taxonomy" id="1162670"/>
    <lineage>
        <taxon>Bacteria</taxon>
        <taxon>Pseudomonadati</taxon>
        <taxon>Bacteroidota</taxon>
        <taxon>Cytophagia</taxon>
        <taxon>Cytophagales</taxon>
        <taxon>Flammeovirgaceae</taxon>
        <taxon>Algivirga</taxon>
    </lineage>
</organism>
<dbReference type="Proteomes" id="UP001500298">
    <property type="component" value="Unassembled WGS sequence"/>
</dbReference>
<name>A0ABP9D6E6_9BACT</name>
<gene>
    <name evidence="1" type="ORF">GCM10023331_12800</name>
</gene>
<dbReference type="Pfam" id="PF13450">
    <property type="entry name" value="NAD_binding_8"/>
    <property type="match status" value="1"/>
</dbReference>
<reference evidence="2" key="1">
    <citation type="journal article" date="2019" name="Int. J. Syst. Evol. Microbiol.">
        <title>The Global Catalogue of Microorganisms (GCM) 10K type strain sequencing project: providing services to taxonomists for standard genome sequencing and annotation.</title>
        <authorList>
            <consortium name="The Broad Institute Genomics Platform"/>
            <consortium name="The Broad Institute Genome Sequencing Center for Infectious Disease"/>
            <person name="Wu L."/>
            <person name="Ma J."/>
        </authorList>
    </citation>
    <scope>NUCLEOTIDE SEQUENCE [LARGE SCALE GENOMIC DNA]</scope>
    <source>
        <strain evidence="2">JCM 18326</strain>
    </source>
</reference>
<dbReference type="SUPFAM" id="SSF51971">
    <property type="entry name" value="Nucleotide-binding domain"/>
    <property type="match status" value="1"/>
</dbReference>
<keyword evidence="2" id="KW-1185">Reference proteome</keyword>
<dbReference type="InterPro" id="IPR050464">
    <property type="entry name" value="Zeta_carotene_desat/Oxidored"/>
</dbReference>
<protein>
    <recommendedName>
        <fullName evidence="3">Amine oxidase domain-containing protein</fullName>
    </recommendedName>
</protein>
<dbReference type="Gene3D" id="3.50.50.60">
    <property type="entry name" value="FAD/NAD(P)-binding domain"/>
    <property type="match status" value="1"/>
</dbReference>
<evidence type="ECO:0008006" key="3">
    <source>
        <dbReference type="Google" id="ProtNLM"/>
    </source>
</evidence>
<evidence type="ECO:0000313" key="1">
    <source>
        <dbReference type="EMBL" id="GAA4829082.1"/>
    </source>
</evidence>
<dbReference type="InterPro" id="IPR036188">
    <property type="entry name" value="FAD/NAD-bd_sf"/>
</dbReference>